<dbReference type="Gene3D" id="1.10.510.10">
    <property type="entry name" value="Transferase(Phosphotransferase) domain 1"/>
    <property type="match status" value="1"/>
</dbReference>
<dbReference type="InterPro" id="IPR051997">
    <property type="entry name" value="STK_NEK"/>
</dbReference>
<keyword evidence="8" id="KW-0808">Transferase</keyword>
<keyword evidence="12" id="KW-0418">Kinase</keyword>
<keyword evidence="9" id="KW-0479">Metal-binding</keyword>
<evidence type="ECO:0000256" key="6">
    <source>
        <dbReference type="ARBA" id="ARBA00022527"/>
    </source>
</evidence>
<dbReference type="InterPro" id="IPR009091">
    <property type="entry name" value="RCC1/BLIP-II"/>
</dbReference>
<feature type="repeat" description="RCC1" evidence="15">
    <location>
        <begin position="519"/>
        <end position="571"/>
    </location>
</feature>
<dbReference type="InterPro" id="IPR011009">
    <property type="entry name" value="Kinase-like_dom_sf"/>
</dbReference>
<feature type="domain" description="Protein kinase" evidence="17">
    <location>
        <begin position="46"/>
        <end position="308"/>
    </location>
</feature>
<dbReference type="GO" id="GO:0005524">
    <property type="term" value="F:ATP binding"/>
    <property type="evidence" value="ECO:0007669"/>
    <property type="project" value="UniProtKB-KW"/>
</dbReference>
<comment type="cofactor">
    <cofactor evidence="1">
        <name>Mg(2+)</name>
        <dbReference type="ChEBI" id="CHEBI:18420"/>
    </cofactor>
</comment>
<evidence type="ECO:0000256" key="16">
    <source>
        <dbReference type="SAM" id="MobiDB-lite"/>
    </source>
</evidence>
<keyword evidence="19" id="KW-1185">Reference proteome</keyword>
<dbReference type="PROSITE" id="PS50012">
    <property type="entry name" value="RCC1_3"/>
    <property type="match status" value="3"/>
</dbReference>
<dbReference type="GO" id="GO:0005737">
    <property type="term" value="C:cytoplasm"/>
    <property type="evidence" value="ECO:0007669"/>
    <property type="project" value="UniProtKB-SubCell"/>
</dbReference>
<evidence type="ECO:0000256" key="12">
    <source>
        <dbReference type="ARBA" id="ARBA00022777"/>
    </source>
</evidence>
<feature type="region of interest" description="Disordered" evidence="16">
    <location>
        <begin position="1"/>
        <end position="41"/>
    </location>
</feature>
<dbReference type="PROSITE" id="PS50011">
    <property type="entry name" value="PROTEIN_KINASE_DOM"/>
    <property type="match status" value="1"/>
</dbReference>
<keyword evidence="7" id="KW-0597">Phosphoprotein</keyword>
<dbReference type="PROSITE" id="PS00108">
    <property type="entry name" value="PROTEIN_KINASE_ST"/>
    <property type="match status" value="1"/>
</dbReference>
<evidence type="ECO:0000256" key="10">
    <source>
        <dbReference type="ARBA" id="ARBA00022737"/>
    </source>
</evidence>
<feature type="compositionally biased region" description="Pro residues" evidence="16">
    <location>
        <begin position="11"/>
        <end position="39"/>
    </location>
</feature>
<proteinExistence type="inferred from homology"/>
<protein>
    <recommendedName>
        <fullName evidence="4">non-specific serine/threonine protein kinase</fullName>
        <ecNumber evidence="4">2.7.11.1</ecNumber>
    </recommendedName>
</protein>
<name>A0AB34J759_PRYPA</name>
<dbReference type="InterPro" id="IPR058923">
    <property type="entry name" value="RCC1-like_dom"/>
</dbReference>
<evidence type="ECO:0000313" key="18">
    <source>
        <dbReference type="EMBL" id="KAL1512360.1"/>
    </source>
</evidence>
<comment type="subcellular location">
    <subcellularLocation>
        <location evidence="2">Cytoplasm</location>
    </subcellularLocation>
</comment>
<evidence type="ECO:0000256" key="14">
    <source>
        <dbReference type="ARBA" id="ARBA00022842"/>
    </source>
</evidence>
<dbReference type="InterPro" id="IPR008271">
    <property type="entry name" value="Ser/Thr_kinase_AS"/>
</dbReference>
<dbReference type="SUPFAM" id="SSF56112">
    <property type="entry name" value="Protein kinase-like (PK-like)"/>
    <property type="match status" value="1"/>
</dbReference>
<evidence type="ECO:0000256" key="3">
    <source>
        <dbReference type="ARBA" id="ARBA00010886"/>
    </source>
</evidence>
<keyword evidence="6" id="KW-0723">Serine/threonine-protein kinase</keyword>
<keyword evidence="13" id="KW-0067">ATP-binding</keyword>
<feature type="region of interest" description="Disordered" evidence="16">
    <location>
        <begin position="332"/>
        <end position="353"/>
    </location>
</feature>
<evidence type="ECO:0000256" key="11">
    <source>
        <dbReference type="ARBA" id="ARBA00022741"/>
    </source>
</evidence>
<comment type="caution">
    <text evidence="18">The sequence shown here is derived from an EMBL/GenBank/DDBJ whole genome shotgun (WGS) entry which is preliminary data.</text>
</comment>
<reference evidence="18 19" key="1">
    <citation type="journal article" date="2024" name="Science">
        <title>Giant polyketide synthase enzymes in the biosynthesis of giant marine polyether toxins.</title>
        <authorList>
            <person name="Fallon T.R."/>
            <person name="Shende V.V."/>
            <person name="Wierzbicki I.H."/>
            <person name="Pendleton A.L."/>
            <person name="Watervoot N.F."/>
            <person name="Auber R.P."/>
            <person name="Gonzalez D.J."/>
            <person name="Wisecaver J.H."/>
            <person name="Moore B.S."/>
        </authorList>
    </citation>
    <scope>NUCLEOTIDE SEQUENCE [LARGE SCALE GENOMIC DNA]</scope>
    <source>
        <strain evidence="18 19">12B1</strain>
    </source>
</reference>
<evidence type="ECO:0000259" key="17">
    <source>
        <dbReference type="PROSITE" id="PS50011"/>
    </source>
</evidence>
<evidence type="ECO:0000256" key="5">
    <source>
        <dbReference type="ARBA" id="ARBA00022490"/>
    </source>
</evidence>
<keyword evidence="10" id="KW-0677">Repeat</keyword>
<dbReference type="PANTHER" id="PTHR44535">
    <property type="entry name" value="PROTEIN CBG16200"/>
    <property type="match status" value="1"/>
</dbReference>
<keyword evidence="14" id="KW-0460">Magnesium</keyword>
<keyword evidence="11" id="KW-0547">Nucleotide-binding</keyword>
<dbReference type="SUPFAM" id="SSF50985">
    <property type="entry name" value="RCC1/BLIP-II"/>
    <property type="match status" value="1"/>
</dbReference>
<sequence length="760" mass="80062">MASAPTDHSDPLPPPTTQETATPPPLPSPDPPPPTPADPPADWAAFVPRFPIGRGQFGVVYLLQHPDGRKAIDKRVQLCGLSAAQRRETENEAALLRRLAHAHVVRYLHSFTEAETLHLVMEYCGGGSLADAIGAQIERRAPFAAAAVRRWAAQLAGALAHVHSCRVIHRDVKPANVFLCDAAHGADLKLGDFGISRLLSSQTDFASTAVGTPYYLAPELIGGSGYDGRADVWSLGCILFELLALRRPFSGENMGQLAMAILRKAPAPLPDGTPHDLQELCFQLLRKEQALRPTAQDLLHSAPMNKYADAVPDATSAAAAAASESLTPDGGCDDVDAAASSASTQRAGGLASSTRGLRRAYQAHPPATHTPLLASSTRGLRRAYQWDTSPESGMGGGVAAPHWQLLEPLLGVDVVQLAGSRFASVALSAAGGVFCWSSNPTQDMELSFARSRRPKELKVESEPVVAVTEQSLFLLTAEYELLQWDGSSEAPEPIRIGSGVKVVQISCGDAHCLAVADSGALYAWGAADEGQLGLGDFDDREGEPQQVELPEGARVRAVSCAGAVSLALSHDGVLFSCGNDEFGQLAHRSSLSASTDDPLSQTQEVLPGSCCLFGAVHVPKSVERIAQMACGPTHSAAITDDGRVLSWGLEEGGRLGRARAPRASASAHRRPAVLPELSDKLVTALCVSPTHALAFTAAGSLWVWGQVGRELHERPAQVMGEALDGAAFVHGCTTPWRTFCVASVPSPGGIADEGDGLVIE</sequence>
<dbReference type="GO" id="GO:0004674">
    <property type="term" value="F:protein serine/threonine kinase activity"/>
    <property type="evidence" value="ECO:0007669"/>
    <property type="project" value="UniProtKB-KW"/>
</dbReference>
<evidence type="ECO:0000256" key="15">
    <source>
        <dbReference type="PROSITE-ProRule" id="PRU00235"/>
    </source>
</evidence>
<feature type="repeat" description="RCC1" evidence="15">
    <location>
        <begin position="642"/>
        <end position="698"/>
    </location>
</feature>
<dbReference type="InterPro" id="IPR000719">
    <property type="entry name" value="Prot_kinase_dom"/>
</dbReference>
<evidence type="ECO:0000256" key="7">
    <source>
        <dbReference type="ARBA" id="ARBA00022553"/>
    </source>
</evidence>
<evidence type="ECO:0000256" key="13">
    <source>
        <dbReference type="ARBA" id="ARBA00022840"/>
    </source>
</evidence>
<dbReference type="AlphaFoldDB" id="A0AB34J759"/>
<dbReference type="PRINTS" id="PR00633">
    <property type="entry name" value="RCCNDNSATION"/>
</dbReference>
<dbReference type="SMART" id="SM00220">
    <property type="entry name" value="S_TKc"/>
    <property type="match status" value="1"/>
</dbReference>
<dbReference type="PANTHER" id="PTHR44535:SF1">
    <property type="entry name" value="SERINE_THREONINE-PROTEIN KINASE NEK9"/>
    <property type="match status" value="1"/>
</dbReference>
<dbReference type="Gene3D" id="2.130.10.30">
    <property type="entry name" value="Regulator of chromosome condensation 1/beta-lactamase-inhibitor protein II"/>
    <property type="match status" value="1"/>
</dbReference>
<evidence type="ECO:0000256" key="1">
    <source>
        <dbReference type="ARBA" id="ARBA00001946"/>
    </source>
</evidence>
<evidence type="ECO:0000256" key="9">
    <source>
        <dbReference type="ARBA" id="ARBA00022723"/>
    </source>
</evidence>
<dbReference type="EC" id="2.7.11.1" evidence="4"/>
<keyword evidence="5" id="KW-0963">Cytoplasm</keyword>
<dbReference type="InterPro" id="IPR000408">
    <property type="entry name" value="Reg_chr_condens"/>
</dbReference>
<dbReference type="EMBL" id="JBGBPQ010000013">
    <property type="protein sequence ID" value="KAL1512360.1"/>
    <property type="molecule type" value="Genomic_DNA"/>
</dbReference>
<feature type="repeat" description="RCC1" evidence="15">
    <location>
        <begin position="572"/>
        <end position="641"/>
    </location>
</feature>
<accession>A0AB34J759</accession>
<dbReference type="Pfam" id="PF25390">
    <property type="entry name" value="WD40_RLD"/>
    <property type="match status" value="1"/>
</dbReference>
<dbReference type="GO" id="GO:0046872">
    <property type="term" value="F:metal ion binding"/>
    <property type="evidence" value="ECO:0007669"/>
    <property type="project" value="UniProtKB-KW"/>
</dbReference>
<evidence type="ECO:0000313" key="19">
    <source>
        <dbReference type="Proteomes" id="UP001515480"/>
    </source>
</evidence>
<organism evidence="18 19">
    <name type="scientific">Prymnesium parvum</name>
    <name type="common">Toxic golden alga</name>
    <dbReference type="NCBI Taxonomy" id="97485"/>
    <lineage>
        <taxon>Eukaryota</taxon>
        <taxon>Haptista</taxon>
        <taxon>Haptophyta</taxon>
        <taxon>Prymnesiophyceae</taxon>
        <taxon>Prymnesiales</taxon>
        <taxon>Prymnesiaceae</taxon>
        <taxon>Prymnesium</taxon>
    </lineage>
</organism>
<evidence type="ECO:0000256" key="2">
    <source>
        <dbReference type="ARBA" id="ARBA00004496"/>
    </source>
</evidence>
<evidence type="ECO:0000256" key="4">
    <source>
        <dbReference type="ARBA" id="ARBA00012513"/>
    </source>
</evidence>
<gene>
    <name evidence="18" type="ORF">AB1Y20_005618</name>
</gene>
<comment type="similarity">
    <text evidence="3">Belongs to the protein kinase superfamily. NEK Ser/Thr protein kinase family. NIMA subfamily.</text>
</comment>
<dbReference type="Pfam" id="PF00069">
    <property type="entry name" value="Pkinase"/>
    <property type="match status" value="1"/>
</dbReference>
<evidence type="ECO:0000256" key="8">
    <source>
        <dbReference type="ARBA" id="ARBA00022679"/>
    </source>
</evidence>
<dbReference type="Proteomes" id="UP001515480">
    <property type="component" value="Unassembled WGS sequence"/>
</dbReference>